<feature type="signal peptide" evidence="1">
    <location>
        <begin position="1"/>
        <end position="20"/>
    </location>
</feature>
<gene>
    <name evidence="2" type="ORF">BC938DRAFT_477246</name>
</gene>
<dbReference type="EMBL" id="RBNJ01002676">
    <property type="protein sequence ID" value="RUS31712.1"/>
    <property type="molecule type" value="Genomic_DNA"/>
</dbReference>
<evidence type="ECO:0008006" key="4">
    <source>
        <dbReference type="Google" id="ProtNLM"/>
    </source>
</evidence>
<keyword evidence="1" id="KW-0732">Signal</keyword>
<feature type="chain" id="PRO_5018973447" description="Six-hairpin glycosidase-like protein" evidence="1">
    <location>
        <begin position="21"/>
        <end position="419"/>
    </location>
</feature>
<keyword evidence="3" id="KW-1185">Reference proteome</keyword>
<evidence type="ECO:0000313" key="2">
    <source>
        <dbReference type="EMBL" id="RUS31712.1"/>
    </source>
</evidence>
<proteinExistence type="predicted"/>
<evidence type="ECO:0000313" key="3">
    <source>
        <dbReference type="Proteomes" id="UP000274822"/>
    </source>
</evidence>
<comment type="caution">
    <text evidence="2">The sequence shown here is derived from an EMBL/GenBank/DDBJ whole genome shotgun (WGS) entry which is preliminary data.</text>
</comment>
<reference evidence="2 3" key="1">
    <citation type="journal article" date="2018" name="New Phytol.">
        <title>Phylogenomics of Endogonaceae and evolution of mycorrhizas within Mucoromycota.</title>
        <authorList>
            <person name="Chang Y."/>
            <person name="Desiro A."/>
            <person name="Na H."/>
            <person name="Sandor L."/>
            <person name="Lipzen A."/>
            <person name="Clum A."/>
            <person name="Barry K."/>
            <person name="Grigoriev I.V."/>
            <person name="Martin F.M."/>
            <person name="Stajich J.E."/>
            <person name="Smith M.E."/>
            <person name="Bonito G."/>
            <person name="Spatafora J.W."/>
        </authorList>
    </citation>
    <scope>NUCLEOTIDE SEQUENCE [LARGE SCALE GENOMIC DNA]</scope>
    <source>
        <strain evidence="2 3">AD002</strain>
    </source>
</reference>
<dbReference type="AlphaFoldDB" id="A0A433QPK3"/>
<evidence type="ECO:0000256" key="1">
    <source>
        <dbReference type="SAM" id="SignalP"/>
    </source>
</evidence>
<sequence length="419" mass="47526">MFLLFPLLLLLLFTPLPLNADCPPPPPLAPRATKLRIESLTGKVTATELANFAGFVRQLTLPKTALENVIADGFSGRNIQAMGMVYELSRDPQLLDTMIANADAMLKLRNDPNKGRVMWTGKRDLVWITEPERDIHAGYAGAENGDTIGHIAYTAKLILENPCLLNRTVTIGNKYGFGKTYYDRAHTYIYELERTMDTYIIPWFINNNTLTEIYPKNVRFPTTDIDTHFGGPLPWNQMMMLNNGLQRLAEAHELLGDNPEKVSYYDSLVNRSIHYMTDHFLKRTSRGHDTYLILYLAEQRFRPKGSSVSTHGELTEIHLLYDVWGLIRGYHRANNKYGISKDLLTRVANTISYSLVHRDGKFGAYCDGTGSVHHLPGPYLLYSEFNSDGYLSLAKVMAKHQALDVASVLYMKSRLHLQH</sequence>
<name>A0A433QPK3_9FUNG</name>
<organism evidence="2 3">
    <name type="scientific">Jimgerdemannia flammicorona</name>
    <dbReference type="NCBI Taxonomy" id="994334"/>
    <lineage>
        <taxon>Eukaryota</taxon>
        <taxon>Fungi</taxon>
        <taxon>Fungi incertae sedis</taxon>
        <taxon>Mucoromycota</taxon>
        <taxon>Mucoromycotina</taxon>
        <taxon>Endogonomycetes</taxon>
        <taxon>Endogonales</taxon>
        <taxon>Endogonaceae</taxon>
        <taxon>Jimgerdemannia</taxon>
    </lineage>
</organism>
<accession>A0A433QPK3</accession>
<dbReference type="Proteomes" id="UP000274822">
    <property type="component" value="Unassembled WGS sequence"/>
</dbReference>
<protein>
    <recommendedName>
        <fullName evidence="4">Six-hairpin glycosidase-like protein</fullName>
    </recommendedName>
</protein>